<evidence type="ECO:0000313" key="8">
    <source>
        <dbReference type="Proteomes" id="UP000663828"/>
    </source>
</evidence>
<feature type="transmembrane region" description="Helical" evidence="5">
    <location>
        <begin position="397"/>
        <end position="418"/>
    </location>
</feature>
<evidence type="ECO:0000313" key="7">
    <source>
        <dbReference type="EMBL" id="CAF1379260.1"/>
    </source>
</evidence>
<comment type="subcellular location">
    <subcellularLocation>
        <location evidence="1">Membrane</location>
        <topology evidence="1">Multi-pass membrane protein</topology>
    </subcellularLocation>
</comment>
<evidence type="ECO:0000256" key="5">
    <source>
        <dbReference type="SAM" id="Phobius"/>
    </source>
</evidence>
<dbReference type="InterPro" id="IPR020846">
    <property type="entry name" value="MFS_dom"/>
</dbReference>
<keyword evidence="4 5" id="KW-0472">Membrane</keyword>
<organism evidence="7 8">
    <name type="scientific">Adineta ricciae</name>
    <name type="common">Rotifer</name>
    <dbReference type="NCBI Taxonomy" id="249248"/>
    <lineage>
        <taxon>Eukaryota</taxon>
        <taxon>Metazoa</taxon>
        <taxon>Spiralia</taxon>
        <taxon>Gnathifera</taxon>
        <taxon>Rotifera</taxon>
        <taxon>Eurotatoria</taxon>
        <taxon>Bdelloidea</taxon>
        <taxon>Adinetida</taxon>
        <taxon>Adinetidae</taxon>
        <taxon>Adineta</taxon>
    </lineage>
</organism>
<evidence type="ECO:0000259" key="6">
    <source>
        <dbReference type="PROSITE" id="PS50850"/>
    </source>
</evidence>
<dbReference type="Gene3D" id="1.20.1250.20">
    <property type="entry name" value="MFS general substrate transporter like domains"/>
    <property type="match status" value="1"/>
</dbReference>
<dbReference type="Pfam" id="PF00083">
    <property type="entry name" value="Sugar_tr"/>
    <property type="match status" value="1"/>
</dbReference>
<accession>A0A815JA15</accession>
<feature type="transmembrane region" description="Helical" evidence="5">
    <location>
        <begin position="212"/>
        <end position="230"/>
    </location>
</feature>
<feature type="transmembrane region" description="Helical" evidence="5">
    <location>
        <begin position="363"/>
        <end position="385"/>
    </location>
</feature>
<keyword evidence="3 5" id="KW-1133">Transmembrane helix</keyword>
<feature type="transmembrane region" description="Helical" evidence="5">
    <location>
        <begin position="492"/>
        <end position="512"/>
    </location>
</feature>
<evidence type="ECO:0000256" key="2">
    <source>
        <dbReference type="ARBA" id="ARBA00022692"/>
    </source>
</evidence>
<sequence length="586" mass="66791">MPIATFVNQATRSSDNASNNLLVQTTINAWGHYQKVKFIFICFTYMIPPIMVYTWSFTAATPNFRCHHPNSIDDAYTDRSNEIFRKFYQPTEIECAAHQHLLSVKECQRCYRKAKPAKNFSIVHNLQPCDGYVFDRSVYKRTLVEEWSMVCDRVGYRSSVQMIYFVGFMCGALLFGTMADRYGRRSVMGISFVLMTISGFLCAFGPQQKFGVRSSYIIFIIARFLLACSTRGISESGFVLGSEMVNPDKRLMVGVVMDYFFTSGEFFLVFMAYFLRTWRSLTFVITLFTIPFCFFYLILPESPRWLVSKGRFDEAEQILRHIAAVNKRDFDSDAYEQLKDDQKQHIADRTVPLGIASLFQTKIIRIITINLFFQWLAQNLVYYGVSQSTGSWQFDPYLSFALSALVEMFAYIFIHVILDRLGRKLPYCAFAIAFGILALLILPVQSVLAERKTTVRVLMFIFNISLKFCASASFAIIYLYSTELFPTSVRTTGLGMCSMTGRLGAILGTFSNDYLTRIWINFPTVLFGVVSLVAGIAALVFPETLNKPLPQTVDDIESMNLPLFSTNKQQHVVSRGDNIPLKAINT</sequence>
<evidence type="ECO:0000256" key="3">
    <source>
        <dbReference type="ARBA" id="ARBA00022989"/>
    </source>
</evidence>
<comment type="caution">
    <text evidence="7">The sequence shown here is derived from an EMBL/GenBank/DDBJ whole genome shotgun (WGS) entry which is preliminary data.</text>
</comment>
<feature type="transmembrane region" description="Helical" evidence="5">
    <location>
        <begin position="162"/>
        <end position="179"/>
    </location>
</feature>
<name>A0A815JA15_ADIRI</name>
<dbReference type="GO" id="GO:0022857">
    <property type="term" value="F:transmembrane transporter activity"/>
    <property type="evidence" value="ECO:0007669"/>
    <property type="project" value="InterPro"/>
</dbReference>
<dbReference type="PANTHER" id="PTHR24064">
    <property type="entry name" value="SOLUTE CARRIER FAMILY 22 MEMBER"/>
    <property type="match status" value="1"/>
</dbReference>
<dbReference type="GO" id="GO:0016020">
    <property type="term" value="C:membrane"/>
    <property type="evidence" value="ECO:0007669"/>
    <property type="project" value="UniProtKB-SubCell"/>
</dbReference>
<dbReference type="SUPFAM" id="SSF103473">
    <property type="entry name" value="MFS general substrate transporter"/>
    <property type="match status" value="1"/>
</dbReference>
<evidence type="ECO:0000256" key="1">
    <source>
        <dbReference type="ARBA" id="ARBA00004141"/>
    </source>
</evidence>
<dbReference type="EMBL" id="CAJNOR010003117">
    <property type="protein sequence ID" value="CAF1379260.1"/>
    <property type="molecule type" value="Genomic_DNA"/>
</dbReference>
<feature type="transmembrane region" description="Helical" evidence="5">
    <location>
        <begin position="425"/>
        <end position="445"/>
    </location>
</feature>
<feature type="transmembrane region" description="Helical" evidence="5">
    <location>
        <begin position="251"/>
        <end position="275"/>
    </location>
</feature>
<feature type="transmembrane region" description="Helical" evidence="5">
    <location>
        <begin position="186"/>
        <end position="206"/>
    </location>
</feature>
<dbReference type="CDD" id="cd17317">
    <property type="entry name" value="MFS_SLC22"/>
    <property type="match status" value="1"/>
</dbReference>
<feature type="transmembrane region" description="Helical" evidence="5">
    <location>
        <begin position="457"/>
        <end position="480"/>
    </location>
</feature>
<reference evidence="7" key="1">
    <citation type="submission" date="2021-02" db="EMBL/GenBank/DDBJ databases">
        <authorList>
            <person name="Nowell W R."/>
        </authorList>
    </citation>
    <scope>NUCLEOTIDE SEQUENCE</scope>
</reference>
<dbReference type="InterPro" id="IPR005828">
    <property type="entry name" value="MFS_sugar_transport-like"/>
</dbReference>
<feature type="transmembrane region" description="Helical" evidence="5">
    <location>
        <begin position="38"/>
        <end position="55"/>
    </location>
</feature>
<dbReference type="PROSITE" id="PS50850">
    <property type="entry name" value="MFS"/>
    <property type="match status" value="1"/>
</dbReference>
<dbReference type="InterPro" id="IPR036259">
    <property type="entry name" value="MFS_trans_sf"/>
</dbReference>
<evidence type="ECO:0000256" key="4">
    <source>
        <dbReference type="ARBA" id="ARBA00023136"/>
    </source>
</evidence>
<protein>
    <recommendedName>
        <fullName evidence="6">Major facilitator superfamily (MFS) profile domain-containing protein</fullName>
    </recommendedName>
</protein>
<dbReference type="Proteomes" id="UP000663828">
    <property type="component" value="Unassembled WGS sequence"/>
</dbReference>
<feature type="transmembrane region" description="Helical" evidence="5">
    <location>
        <begin position="281"/>
        <end position="299"/>
    </location>
</feature>
<keyword evidence="8" id="KW-1185">Reference proteome</keyword>
<gene>
    <name evidence="7" type="ORF">XAT740_LOCUS32981</name>
</gene>
<proteinExistence type="predicted"/>
<keyword evidence="2 5" id="KW-0812">Transmembrane</keyword>
<feature type="transmembrane region" description="Helical" evidence="5">
    <location>
        <begin position="518"/>
        <end position="541"/>
    </location>
</feature>
<dbReference type="AlphaFoldDB" id="A0A815JA15"/>
<feature type="domain" description="Major facilitator superfamily (MFS) profile" evidence="6">
    <location>
        <begin position="116"/>
        <end position="546"/>
    </location>
</feature>